<comment type="similarity">
    <text evidence="2 13">Belongs to the cation transport ATPase (P-type) (TC 3.A.3) family. Type IB subfamily.</text>
</comment>
<dbReference type="PROSITE" id="PS00154">
    <property type="entry name" value="ATPASE_E1_E2"/>
    <property type="match status" value="1"/>
</dbReference>
<keyword evidence="6" id="KW-0187">Copper transport</keyword>
<dbReference type="Proteomes" id="UP000030023">
    <property type="component" value="Unassembled WGS sequence"/>
</dbReference>
<dbReference type="InterPro" id="IPR023214">
    <property type="entry name" value="HAD_sf"/>
</dbReference>
<feature type="non-terminal residue" evidence="14">
    <location>
        <position position="375"/>
    </location>
</feature>
<dbReference type="EC" id="7.2.2.8" evidence="3"/>
<evidence type="ECO:0000256" key="10">
    <source>
        <dbReference type="ARBA" id="ARBA00023008"/>
    </source>
</evidence>
<evidence type="ECO:0000256" key="7">
    <source>
        <dbReference type="ARBA" id="ARBA00022840"/>
    </source>
</evidence>
<dbReference type="EMBL" id="AXCV01000275">
    <property type="protein sequence ID" value="KGO31628.1"/>
    <property type="molecule type" value="Genomic_DNA"/>
</dbReference>
<evidence type="ECO:0000256" key="13">
    <source>
        <dbReference type="RuleBase" id="RU362081"/>
    </source>
</evidence>
<dbReference type="Gene3D" id="3.40.50.1000">
    <property type="entry name" value="HAD superfamily/HAD-like"/>
    <property type="match status" value="1"/>
</dbReference>
<evidence type="ECO:0000256" key="3">
    <source>
        <dbReference type="ARBA" id="ARBA00012517"/>
    </source>
</evidence>
<accession>A0ABR4XQ78</accession>
<dbReference type="InterPro" id="IPR001757">
    <property type="entry name" value="P_typ_ATPase"/>
</dbReference>
<evidence type="ECO:0000256" key="12">
    <source>
        <dbReference type="ARBA" id="ARBA00049289"/>
    </source>
</evidence>
<dbReference type="Pfam" id="PF00702">
    <property type="entry name" value="Hydrolase"/>
    <property type="match status" value="1"/>
</dbReference>
<keyword evidence="9 13" id="KW-1133">Transmembrane helix</keyword>
<dbReference type="PRINTS" id="PR00120">
    <property type="entry name" value="HATPASE"/>
</dbReference>
<feature type="transmembrane region" description="Helical" evidence="13">
    <location>
        <begin position="25"/>
        <end position="45"/>
    </location>
</feature>
<dbReference type="PANTHER" id="PTHR43520:SF8">
    <property type="entry name" value="P-TYPE CU(+) TRANSPORTER"/>
    <property type="match status" value="1"/>
</dbReference>
<evidence type="ECO:0000256" key="1">
    <source>
        <dbReference type="ARBA" id="ARBA00004141"/>
    </source>
</evidence>
<evidence type="ECO:0000256" key="11">
    <source>
        <dbReference type="ARBA" id="ARBA00023136"/>
    </source>
</evidence>
<name>A0ABR4XQ78_9LACO</name>
<keyword evidence="8" id="KW-1278">Translocase</keyword>
<keyword evidence="7 13" id="KW-0067">ATP-binding</keyword>
<comment type="subcellular location">
    <subcellularLocation>
        <location evidence="13">Cell membrane</location>
    </subcellularLocation>
    <subcellularLocation>
        <location evidence="1">Membrane</location>
        <topology evidence="1">Multi-pass membrane protein</topology>
    </subcellularLocation>
</comment>
<sequence length="375" mass="39999">MIAGILSFVIWYLLTGDLSTATERLVTVLVIACPHALGLAIPLVVSRSTSLASSQGLLVRNRLALEQANKIDTLALDKTGTLTEGNFTINEYTNDDILQKAASIEQYSKHPLARSIVSLAKQKQLQLWKASNVQNVAGSGIQGRINGHVIGVFSAKYLQEKGFKIDLAKFNQAATTSFIVEDEKVIGHISQGDKIRPESKQMVTGLKELGLSPVMLTGDGRIAAASVADNIGINDFHYQLLPADKENIIAQYQKDNKKVAMVGDGINDAPSLTRADLGIAIGAGTDIAIDSADVILIKSNPLDIINFFKLAKASSRKMTENLWWGAGYNLFAIPLAAGLLAPIGIVLSPAAGAILMALSTVIVSINALTLKKLTT</sequence>
<keyword evidence="11 13" id="KW-0472">Membrane</keyword>
<evidence type="ECO:0000256" key="5">
    <source>
        <dbReference type="ARBA" id="ARBA00022741"/>
    </source>
</evidence>
<dbReference type="InterPro" id="IPR018303">
    <property type="entry name" value="ATPase_P-typ_P_site"/>
</dbReference>
<dbReference type="NCBIfam" id="TIGR01494">
    <property type="entry name" value="ATPase_P-type"/>
    <property type="match status" value="1"/>
</dbReference>
<keyword evidence="5 13" id="KW-0547">Nucleotide-binding</keyword>
<keyword evidence="15" id="KW-1185">Reference proteome</keyword>
<dbReference type="SUPFAM" id="SSF56784">
    <property type="entry name" value="HAD-like"/>
    <property type="match status" value="1"/>
</dbReference>
<keyword evidence="4 13" id="KW-0812">Transmembrane</keyword>
<dbReference type="Gene3D" id="3.40.1110.10">
    <property type="entry name" value="Calcium-transporting ATPase, cytoplasmic domain N"/>
    <property type="match status" value="1"/>
</dbReference>
<comment type="caution">
    <text evidence="14">The sequence shown here is derived from an EMBL/GenBank/DDBJ whole genome shotgun (WGS) entry which is preliminary data.</text>
</comment>
<proteinExistence type="inferred from homology"/>
<evidence type="ECO:0000256" key="6">
    <source>
        <dbReference type="ARBA" id="ARBA00022796"/>
    </source>
</evidence>
<comment type="caution">
    <text evidence="13">Lacks conserved residue(s) required for the propagation of feature annotation.</text>
</comment>
<dbReference type="PRINTS" id="PR00119">
    <property type="entry name" value="CATATPASE"/>
</dbReference>
<keyword evidence="13" id="KW-1003">Cell membrane</keyword>
<keyword evidence="6" id="KW-0406">Ion transport</keyword>
<evidence type="ECO:0000256" key="8">
    <source>
        <dbReference type="ARBA" id="ARBA00022967"/>
    </source>
</evidence>
<evidence type="ECO:0000256" key="2">
    <source>
        <dbReference type="ARBA" id="ARBA00006024"/>
    </source>
</evidence>
<dbReference type="InterPro" id="IPR027256">
    <property type="entry name" value="P-typ_ATPase_IB"/>
</dbReference>
<feature type="transmembrane region" description="Helical" evidence="13">
    <location>
        <begin position="322"/>
        <end position="345"/>
    </location>
</feature>
<comment type="catalytic activity">
    <reaction evidence="12">
        <text>Cu(+)(in) + ATP + H2O = Cu(+)(out) + ADP + phosphate + H(+)</text>
        <dbReference type="Rhea" id="RHEA:25792"/>
        <dbReference type="ChEBI" id="CHEBI:15377"/>
        <dbReference type="ChEBI" id="CHEBI:15378"/>
        <dbReference type="ChEBI" id="CHEBI:30616"/>
        <dbReference type="ChEBI" id="CHEBI:43474"/>
        <dbReference type="ChEBI" id="CHEBI:49552"/>
        <dbReference type="ChEBI" id="CHEBI:456216"/>
        <dbReference type="EC" id="7.2.2.8"/>
    </reaction>
</comment>
<organism evidence="14 15">
    <name type="scientific">Oenococcus alcoholitolerans</name>
    <dbReference type="NCBI Taxonomy" id="931074"/>
    <lineage>
        <taxon>Bacteria</taxon>
        <taxon>Bacillati</taxon>
        <taxon>Bacillota</taxon>
        <taxon>Bacilli</taxon>
        <taxon>Lactobacillales</taxon>
        <taxon>Lactobacillaceae</taxon>
        <taxon>Oenococcus</taxon>
    </lineage>
</organism>
<feature type="transmembrane region" description="Helical" evidence="13">
    <location>
        <begin position="351"/>
        <end position="370"/>
    </location>
</feature>
<dbReference type="PANTHER" id="PTHR43520">
    <property type="entry name" value="ATP7, ISOFORM B"/>
    <property type="match status" value="1"/>
</dbReference>
<evidence type="ECO:0000313" key="15">
    <source>
        <dbReference type="Proteomes" id="UP000030023"/>
    </source>
</evidence>
<evidence type="ECO:0000256" key="9">
    <source>
        <dbReference type="ARBA" id="ARBA00022989"/>
    </source>
</evidence>
<keyword evidence="13" id="KW-0479">Metal-binding</keyword>
<evidence type="ECO:0000256" key="4">
    <source>
        <dbReference type="ARBA" id="ARBA00022692"/>
    </source>
</evidence>
<evidence type="ECO:0000313" key="14">
    <source>
        <dbReference type="EMBL" id="KGO31628.1"/>
    </source>
</evidence>
<keyword evidence="10" id="KW-0186">Copper</keyword>
<dbReference type="InterPro" id="IPR036412">
    <property type="entry name" value="HAD-like_sf"/>
</dbReference>
<keyword evidence="6" id="KW-0813">Transport</keyword>
<dbReference type="InterPro" id="IPR023299">
    <property type="entry name" value="ATPase_P-typ_cyto_dom_N"/>
</dbReference>
<gene>
    <name evidence="14" type="ORF">Q757_06045</name>
</gene>
<protein>
    <recommendedName>
        <fullName evidence="3">P-type Cu(+) transporter</fullName>
        <ecNumber evidence="3">7.2.2.8</ecNumber>
    </recommendedName>
</protein>
<dbReference type="NCBIfam" id="TIGR01525">
    <property type="entry name" value="ATPase-IB_hvy"/>
    <property type="match status" value="1"/>
</dbReference>
<reference evidence="14 15" key="1">
    <citation type="journal article" date="2014" name="Antonie Van Leeuwenhoek">
        <title>Oenococcus alcoholitolerans sp. nov., a lactic acid bacteria isolated from cachaca and ethanol fermentation processes.</title>
        <authorList>
            <person name="Badotti F."/>
            <person name="Moreira A.P."/>
            <person name="Tonon L.A."/>
            <person name="de Lucena B.T."/>
            <person name="Gomes Fde C."/>
            <person name="Kruger R."/>
            <person name="Thompson C.C."/>
            <person name="de Morais M.A.Jr."/>
            <person name="Rosa C.A."/>
            <person name="Thompson F.L."/>
        </authorList>
    </citation>
    <scope>NUCLEOTIDE SEQUENCE [LARGE SCALE GENOMIC DNA]</scope>
    <source>
        <strain evidence="14 15">UFRJ-M7.2.18</strain>
    </source>
</reference>